<dbReference type="PANTHER" id="PTHR12894:SF27">
    <property type="entry name" value="TRANSFORMING GROWTH FACTOR-BETA RECEPTOR-ASSOCIATED PROTEIN 1"/>
    <property type="match status" value="1"/>
</dbReference>
<comment type="subcellular location">
    <subcellularLocation>
        <location evidence="1">Cytoplasm</location>
    </subcellularLocation>
</comment>
<evidence type="ECO:0000256" key="1">
    <source>
        <dbReference type="ARBA" id="ARBA00004496"/>
    </source>
</evidence>
<feature type="compositionally biased region" description="Polar residues" evidence="5">
    <location>
        <begin position="352"/>
        <end position="363"/>
    </location>
</feature>
<sequence>MSAQSMIPPYHLQQLTSNVKELLGNTEGTELYIGCSNGSLLRYAFISSLVDPPEGYQLLTHQSLPSNKPIEQIYIAASVEQVLVLSDSQVYFFSFPNLEPSTEINPIRHVAMFTLDETQRRQTPDRRPRPQEARLCILKRNAINLYTLSARRLQFRKEIQFPLGAVIARFSGAYLCIATRETYQVIDFESNTSIPLLPLSQVQDETWVNPAMAVISEDEFLIMSRNDAGSLGVFIRGADPVRGTLTLSAHPIHITCDYPYVAALLPNGSIEIYDVETQSLCQTLSPSREAEFHTLEKCTGLYTVPSNAQTSILELVEFNFSEPDLPDSTEIEEEATRSWNSSNNTRTGSSTPQETTSQRSSQLYPKKKSRKSPANGTVLAIGTDCVYGLTRSTFLQQVDTLIAAHKLKEVAMIAQEQQKKLDEIKRTSGVSVFEVETQSEEISYVYQRLGYQCLSETIFEDAGIHLFRGNVDPRFLVRLFPSLRGTLLSTSAPSLRIFSGLVQQVRSLESIETIIKNYTPHLKPNTRSAPPTSELRRLLAVAARDMLRDYLRKWKNKAIYSREPLSKEMCQIIDTIQAKLFAEKEETQELYALVDSAEEDIVLSEVEDTFIRTGQYNALLKLCQKRGDHDKVLEIWSKVADGQWTEEDIQDPLGKMINLLSEVKERELIQKWGLWLVQRVPEAGLKLLMDMEGKRSSKADDIALLSQLEAINTEAGQRFLEHLVLTRNNNDTNLHSRLANLYVDRLLSGLENEEVLDFFRDSEISLPSARLGFEYSIQNANIPFLNHLATIVDLPSNILEQIRSRCRTALFLQGSTRYDLEQIRDKLKPREDILAFEVAILDGKVRYFILSCTTHVVDIKVMQLGRHMEALQLLVHTLRDTSSADAYCALVGCAISPRVAQFLGEKLQLQPWASLVTNPSLERKGRSPTLDSTSETATENMRRKLLRVLLQILSSATETHTARLLNAQGGKLDVLDILSTVPSSWTLNALSSFLARSMRQSVHEKFEGQILKSLCLGQNLEVQENAYSTLLDQGAIIEEPIPGQERQSTTANETEPEEVSIEKKLVIAADTVNTTDIIPNDEKNDTILSPGLKGKNDL</sequence>
<evidence type="ECO:0000313" key="8">
    <source>
        <dbReference type="Proteomes" id="UP001050691"/>
    </source>
</evidence>
<evidence type="ECO:0000256" key="5">
    <source>
        <dbReference type="SAM" id="MobiDB-lite"/>
    </source>
</evidence>
<feature type="region of interest" description="Disordered" evidence="5">
    <location>
        <begin position="1078"/>
        <end position="1098"/>
    </location>
</feature>
<keyword evidence="2" id="KW-0813">Transport</keyword>
<dbReference type="PROSITE" id="PS50219">
    <property type="entry name" value="CNH"/>
    <property type="match status" value="1"/>
</dbReference>
<dbReference type="Pfam" id="PF00780">
    <property type="entry name" value="CNH"/>
    <property type="match status" value="1"/>
</dbReference>
<evidence type="ECO:0000259" key="6">
    <source>
        <dbReference type="PROSITE" id="PS50219"/>
    </source>
</evidence>
<evidence type="ECO:0000256" key="3">
    <source>
        <dbReference type="ARBA" id="ARBA00022490"/>
    </source>
</evidence>
<evidence type="ECO:0000256" key="2">
    <source>
        <dbReference type="ARBA" id="ARBA00022448"/>
    </source>
</evidence>
<feature type="compositionally biased region" description="Low complexity" evidence="5">
    <location>
        <begin position="337"/>
        <end position="351"/>
    </location>
</feature>
<dbReference type="GO" id="GO:0006914">
    <property type="term" value="P:autophagy"/>
    <property type="evidence" value="ECO:0007669"/>
    <property type="project" value="TreeGrafter"/>
</dbReference>
<keyword evidence="8" id="KW-1185">Reference proteome</keyword>
<dbReference type="GO" id="GO:0015031">
    <property type="term" value="P:protein transport"/>
    <property type="evidence" value="ECO:0007669"/>
    <property type="project" value="UniProtKB-KW"/>
</dbReference>
<feature type="compositionally biased region" description="Acidic residues" evidence="5">
    <location>
        <begin position="324"/>
        <end position="333"/>
    </location>
</feature>
<organism evidence="7 8">
    <name type="scientific">Clathrus columnatus</name>
    <dbReference type="NCBI Taxonomy" id="1419009"/>
    <lineage>
        <taxon>Eukaryota</taxon>
        <taxon>Fungi</taxon>
        <taxon>Dikarya</taxon>
        <taxon>Basidiomycota</taxon>
        <taxon>Agaricomycotina</taxon>
        <taxon>Agaricomycetes</taxon>
        <taxon>Phallomycetidae</taxon>
        <taxon>Phallales</taxon>
        <taxon>Clathraceae</taxon>
        <taxon>Clathrus</taxon>
    </lineage>
</organism>
<accession>A0AAV5ARI6</accession>
<reference evidence="7" key="1">
    <citation type="submission" date="2021-10" db="EMBL/GenBank/DDBJ databases">
        <title>De novo Genome Assembly of Clathrus columnatus (Basidiomycota, Fungi) Using Illumina and Nanopore Sequence Data.</title>
        <authorList>
            <person name="Ogiso-Tanaka E."/>
            <person name="Itagaki H."/>
            <person name="Hosoya T."/>
            <person name="Hosaka K."/>
        </authorList>
    </citation>
    <scope>NUCLEOTIDE SEQUENCE</scope>
    <source>
        <strain evidence="7">MO-923</strain>
    </source>
</reference>
<dbReference type="InterPro" id="IPR001180">
    <property type="entry name" value="CNH_dom"/>
</dbReference>
<feature type="region of interest" description="Disordered" evidence="5">
    <location>
        <begin position="1039"/>
        <end position="1059"/>
    </location>
</feature>
<dbReference type="PANTHER" id="PTHR12894">
    <property type="entry name" value="CNH DOMAIN CONTAINING"/>
    <property type="match status" value="1"/>
</dbReference>
<evidence type="ECO:0000256" key="4">
    <source>
        <dbReference type="ARBA" id="ARBA00022927"/>
    </source>
</evidence>
<comment type="caution">
    <text evidence="7">The sequence shown here is derived from an EMBL/GenBank/DDBJ whole genome shotgun (WGS) entry which is preliminary data.</text>
</comment>
<dbReference type="AlphaFoldDB" id="A0AAV5ARI6"/>
<dbReference type="InterPro" id="IPR032914">
    <property type="entry name" value="Vam6/VPS39/TRAP1"/>
</dbReference>
<gene>
    <name evidence="7" type="ORF">Clacol_009246</name>
</gene>
<evidence type="ECO:0000313" key="7">
    <source>
        <dbReference type="EMBL" id="GJJ14976.1"/>
    </source>
</evidence>
<dbReference type="EMBL" id="BPWL01000010">
    <property type="protein sequence ID" value="GJJ14976.1"/>
    <property type="molecule type" value="Genomic_DNA"/>
</dbReference>
<dbReference type="GO" id="GO:0005737">
    <property type="term" value="C:cytoplasm"/>
    <property type="evidence" value="ECO:0007669"/>
    <property type="project" value="UniProtKB-SubCell"/>
</dbReference>
<dbReference type="Proteomes" id="UP001050691">
    <property type="component" value="Unassembled WGS sequence"/>
</dbReference>
<feature type="domain" description="CNH" evidence="6">
    <location>
        <begin position="16"/>
        <end position="299"/>
    </location>
</feature>
<keyword evidence="3" id="KW-0963">Cytoplasm</keyword>
<proteinExistence type="predicted"/>
<protein>
    <recommendedName>
        <fullName evidence="6">CNH domain-containing protein</fullName>
    </recommendedName>
</protein>
<name>A0AAV5ARI6_9AGAM</name>
<keyword evidence="4" id="KW-0653">Protein transport</keyword>
<feature type="region of interest" description="Disordered" evidence="5">
    <location>
        <begin position="324"/>
        <end position="375"/>
    </location>
</feature>
<dbReference type="GO" id="GO:0034058">
    <property type="term" value="P:endosomal vesicle fusion"/>
    <property type="evidence" value="ECO:0007669"/>
    <property type="project" value="TreeGrafter"/>
</dbReference>
<dbReference type="GO" id="GO:0016020">
    <property type="term" value="C:membrane"/>
    <property type="evidence" value="ECO:0007669"/>
    <property type="project" value="TreeGrafter"/>
</dbReference>